<organism evidence="1 2">
    <name type="scientific">Halarchaeum acidiphilum MH1-52-1</name>
    <dbReference type="NCBI Taxonomy" id="1261545"/>
    <lineage>
        <taxon>Archaea</taxon>
        <taxon>Methanobacteriati</taxon>
        <taxon>Methanobacteriota</taxon>
        <taxon>Stenosarchaea group</taxon>
        <taxon>Halobacteria</taxon>
        <taxon>Halobacteriales</taxon>
        <taxon>Halobacteriaceae</taxon>
    </lineage>
</organism>
<proteinExistence type="predicted"/>
<protein>
    <submittedName>
        <fullName evidence="1">Uncharacterized protein</fullName>
    </submittedName>
</protein>
<keyword evidence="2" id="KW-1185">Reference proteome</keyword>
<dbReference type="eggNOG" id="arCOG03429">
    <property type="taxonomic scope" value="Archaea"/>
</dbReference>
<reference evidence="1 2" key="1">
    <citation type="submission" date="2013-09" db="EMBL/GenBank/DDBJ databases">
        <title>Whole genome sequencing of Halarchaeum acidiphilum strain MH1-52-1.</title>
        <authorList>
            <person name="Shimane Y."/>
            <person name="Minegishi H."/>
            <person name="Nishi S."/>
            <person name="Echigo A."/>
            <person name="Shuto A."/>
            <person name="Konishi M."/>
            <person name="Ito T."/>
            <person name="Ohkuma M."/>
            <person name="Ohta Y."/>
            <person name="Nagano Y."/>
            <person name="Tsubouchi T."/>
            <person name="Mori K."/>
            <person name="Usui K."/>
            <person name="Kamekura M."/>
            <person name="Usami R."/>
            <person name="Takaki Y."/>
            <person name="Hatada Y."/>
        </authorList>
    </citation>
    <scope>NUCLEOTIDE SEQUENCE [LARGE SCALE GENOMIC DNA]</scope>
    <source>
        <strain evidence="1 2">JCM 16109</strain>
    </source>
</reference>
<sequence length="91" mass="10430">MQAYRADVADLDPEAYFEAYREVLEPYLAAETGRNHYRTVIDHLREMAALGLDDRFADFLAHLREKHTNRPAFHDELDSVDFDAASTPTSS</sequence>
<gene>
    <name evidence="1" type="ORF">MBEHAL_0625</name>
</gene>
<evidence type="ECO:0000313" key="2">
    <source>
        <dbReference type="Proteomes" id="UP000016986"/>
    </source>
</evidence>
<dbReference type="AlphaFoldDB" id="U2YS99"/>
<evidence type="ECO:0000313" key="1">
    <source>
        <dbReference type="EMBL" id="GAD51865.1"/>
    </source>
</evidence>
<dbReference type="Proteomes" id="UP000016986">
    <property type="component" value="Unassembled WGS sequence"/>
</dbReference>
<comment type="caution">
    <text evidence="1">The sequence shown here is derived from an EMBL/GenBank/DDBJ whole genome shotgun (WGS) entry which is preliminary data.</text>
</comment>
<accession>U2YS99</accession>
<dbReference type="EMBL" id="BATA01000009">
    <property type="protein sequence ID" value="GAD51865.1"/>
    <property type="molecule type" value="Genomic_DNA"/>
</dbReference>
<name>U2YS99_9EURY</name>